<evidence type="ECO:0000256" key="1">
    <source>
        <dbReference type="ARBA" id="ARBA00022741"/>
    </source>
</evidence>
<reference evidence="3" key="1">
    <citation type="submission" date="2022-09" db="EMBL/GenBank/DDBJ databases">
        <title>Actin cytoskeleton and complex cell architecture in an #Asgard archaeon.</title>
        <authorList>
            <person name="Ponce Toledo R.I."/>
            <person name="Schleper C."/>
            <person name="Rodrigues Oliveira T."/>
            <person name="Wollweber F."/>
            <person name="Xu J."/>
            <person name="Rittmann S."/>
            <person name="Klingl A."/>
            <person name="Pilhofer M."/>
        </authorList>
    </citation>
    <scope>NUCLEOTIDE SEQUENCE</scope>
    <source>
        <strain evidence="3">B-35</strain>
    </source>
</reference>
<accession>A0ABY6HMQ1</accession>
<dbReference type="EMBL" id="CP104013">
    <property type="protein sequence ID" value="UYP43769.1"/>
    <property type="molecule type" value="Genomic_DNA"/>
</dbReference>
<dbReference type="PANTHER" id="PTHR11259:SF2">
    <property type="entry name" value="GH16429P"/>
    <property type="match status" value="1"/>
</dbReference>
<keyword evidence="2" id="KW-0342">GTP-binding</keyword>
<dbReference type="PANTHER" id="PTHR11259">
    <property type="entry name" value="RAS-RELATED GTP BINDING RAG/GTR YEAST"/>
    <property type="match status" value="1"/>
</dbReference>
<organism evidence="3 4">
    <name type="scientific">Candidatus Lokiarchaeum ossiferum</name>
    <dbReference type="NCBI Taxonomy" id="2951803"/>
    <lineage>
        <taxon>Archaea</taxon>
        <taxon>Promethearchaeati</taxon>
        <taxon>Promethearchaeota</taxon>
        <taxon>Promethearchaeia</taxon>
        <taxon>Promethearchaeales</taxon>
        <taxon>Promethearchaeaceae</taxon>
        <taxon>Candidatus Lokiarchaeum</taxon>
    </lineage>
</organism>
<dbReference type="InterPro" id="IPR027417">
    <property type="entry name" value="P-loop_NTPase"/>
</dbReference>
<protein>
    <recommendedName>
        <fullName evidence="5">GTP-binding protein</fullName>
    </recommendedName>
</protein>
<sequence>MYKFVKEELNKIIEDELNSVQKIAILGLANAGKTSLVKTILYEFEALMVLAPTKGVDRSDISFLGRQLVIWDFGGQERYRNNYLRQPQKYFRGIKYLYYIIDVQESAKIRQSMAYFLKSLEIAYQFNPNLKIYLFFHKYDTKYEDKSRLIRNEQEFIQGTLPTIQSLDITPSIFHTSIYNPFSIISSFAQPLLRNPNLYETLCRTIKAFCLDNQLNFGILFVNDFEIGNYYASPEALKKINQSLIQIYQKIYIEGSLQGNYAKTTESLQINTTKFDISVGSAKFSFYFTVGIDLTKSLSERERLSEIIEIFTDKLKLILRNSEIIRLGVLRTEDIK</sequence>
<evidence type="ECO:0000313" key="3">
    <source>
        <dbReference type="EMBL" id="UYP43769.1"/>
    </source>
</evidence>
<dbReference type="Pfam" id="PF04670">
    <property type="entry name" value="Gtr1_RagA"/>
    <property type="match status" value="1"/>
</dbReference>
<evidence type="ECO:0000313" key="4">
    <source>
        <dbReference type="Proteomes" id="UP001208689"/>
    </source>
</evidence>
<dbReference type="Gene3D" id="3.40.50.300">
    <property type="entry name" value="P-loop containing nucleotide triphosphate hydrolases"/>
    <property type="match status" value="1"/>
</dbReference>
<gene>
    <name evidence="3" type="ORF">NEF87_000054</name>
</gene>
<dbReference type="Proteomes" id="UP001208689">
    <property type="component" value="Chromosome"/>
</dbReference>
<keyword evidence="4" id="KW-1185">Reference proteome</keyword>
<dbReference type="SUPFAM" id="SSF52540">
    <property type="entry name" value="P-loop containing nucleoside triphosphate hydrolases"/>
    <property type="match status" value="1"/>
</dbReference>
<evidence type="ECO:0008006" key="5">
    <source>
        <dbReference type="Google" id="ProtNLM"/>
    </source>
</evidence>
<proteinExistence type="predicted"/>
<name>A0ABY6HMQ1_9ARCH</name>
<evidence type="ECO:0000256" key="2">
    <source>
        <dbReference type="ARBA" id="ARBA00023134"/>
    </source>
</evidence>
<keyword evidence="1" id="KW-0547">Nucleotide-binding</keyword>
<dbReference type="InterPro" id="IPR006762">
    <property type="entry name" value="Gtr1_RagA"/>
</dbReference>